<dbReference type="RefSeq" id="WP_237072169.1">
    <property type="nucleotide sequence ID" value="NZ_AP024484.1"/>
</dbReference>
<name>A0ABN6EHM9_9BACT</name>
<organism evidence="4 5">
    <name type="scientific">Prevotella herbatica</name>
    <dbReference type="NCBI Taxonomy" id="2801997"/>
    <lineage>
        <taxon>Bacteria</taxon>
        <taxon>Pseudomonadati</taxon>
        <taxon>Bacteroidota</taxon>
        <taxon>Bacteroidia</taxon>
        <taxon>Bacteroidales</taxon>
        <taxon>Prevotellaceae</taxon>
        <taxon>Prevotella</taxon>
    </lineage>
</organism>
<dbReference type="Proteomes" id="UP001319045">
    <property type="component" value="Chromosome"/>
</dbReference>
<dbReference type="EMBL" id="AP024484">
    <property type="protein sequence ID" value="BCS85441.1"/>
    <property type="molecule type" value="Genomic_DNA"/>
</dbReference>
<dbReference type="InterPro" id="IPR037284">
    <property type="entry name" value="SUF_FeS_clus_asmbl_SufBD_sf"/>
</dbReference>
<evidence type="ECO:0000256" key="1">
    <source>
        <dbReference type="ARBA" id="ARBA00043967"/>
    </source>
</evidence>
<sequence>MQEDINNNKAQNPLGSLQPKVETQYVELYESTSATLKSHSAEVMNKVRDKAFEDFKKLGFPSRKVERYKYTDMAKLFEPNYGLNINRLDIPVNPYDAFKCDVPNLSTSLYFVVNDSFYTKVLPQAHLPEGVIVDSLSSVASKKPDFIARYYSKIASTDEDAITALNTMLAQDGLFVYIPKNVKVDRAIQVINILRSDVDLMVNRRVLIVLDEGAEAKFLFCDHSADDRNFLSTQVIEAYVGENANLELNCLEETHLKNTRVSNVYIQQLANSRVNHNVITLHNGITRNLLDLVFEGEGAECQCNGCVIADKNQHVDNNTLIDHKVGHCTSNELYKYVLDDEATGAFAGRVLVRHGAQKTVSQETNRNLCATKKARMYTQPMLEIYADDVKCAHGSTVGQLNDAAMFYMRQRGIGEKEAKLLLEFAFINEVIDKMELEPLRDRLHHLVEKRFRGELNKCEGCKLCK</sequence>
<protein>
    <submittedName>
        <fullName evidence="4">Fe-S cluster assembly protein SufD</fullName>
    </submittedName>
</protein>
<dbReference type="Pfam" id="PF19295">
    <property type="entry name" value="SufBD_N"/>
    <property type="match status" value="1"/>
</dbReference>
<evidence type="ECO:0000259" key="2">
    <source>
        <dbReference type="Pfam" id="PF01458"/>
    </source>
</evidence>
<feature type="domain" description="SUF system FeS cluster assembly SufBD core" evidence="2">
    <location>
        <begin position="200"/>
        <end position="426"/>
    </location>
</feature>
<evidence type="ECO:0000313" key="5">
    <source>
        <dbReference type="Proteomes" id="UP001319045"/>
    </source>
</evidence>
<reference evidence="4 5" key="1">
    <citation type="journal article" date="2022" name="Int. J. Syst. Evol. Microbiol.">
        <title>Prevotella herbatica sp. nov., a plant polysaccharide-decomposing anaerobic bacterium isolated from a methanogenic reactor.</title>
        <authorList>
            <person name="Uek A."/>
            <person name="Tonouchi A."/>
            <person name="Kaku N."/>
            <person name="Ueki K."/>
        </authorList>
    </citation>
    <scope>NUCLEOTIDE SEQUENCE [LARGE SCALE GENOMIC DNA]</scope>
    <source>
        <strain evidence="4 5">WR041</strain>
    </source>
</reference>
<feature type="domain" description="SUF system FeS cluster assembly SufBD N-terminal" evidence="3">
    <location>
        <begin position="20"/>
        <end position="190"/>
    </location>
</feature>
<dbReference type="InterPro" id="IPR011542">
    <property type="entry name" value="SUF_FeS_clus_asmbl_SufD"/>
</dbReference>
<gene>
    <name evidence="4" type="ORF">prwr041_13340</name>
</gene>
<keyword evidence="5" id="KW-1185">Reference proteome</keyword>
<dbReference type="SUPFAM" id="SSF101960">
    <property type="entry name" value="Stabilizer of iron transporter SufD"/>
    <property type="match status" value="1"/>
</dbReference>
<evidence type="ECO:0000259" key="3">
    <source>
        <dbReference type="Pfam" id="PF19295"/>
    </source>
</evidence>
<evidence type="ECO:0000313" key="4">
    <source>
        <dbReference type="EMBL" id="BCS85441.1"/>
    </source>
</evidence>
<comment type="similarity">
    <text evidence="1">Belongs to the iron-sulfur cluster assembly SufBD family.</text>
</comment>
<dbReference type="PANTHER" id="PTHR43575:SF1">
    <property type="entry name" value="PROTEIN ABCI7, CHLOROPLASTIC"/>
    <property type="match status" value="1"/>
</dbReference>
<dbReference type="InterPro" id="IPR045595">
    <property type="entry name" value="SufBD_N"/>
</dbReference>
<accession>A0ABN6EHM9</accession>
<dbReference type="InterPro" id="IPR000825">
    <property type="entry name" value="SUF_FeS_clus_asmbl_SufBD_core"/>
</dbReference>
<dbReference type="InterPro" id="IPR055346">
    <property type="entry name" value="Fe-S_cluster_assembly_SufBD"/>
</dbReference>
<dbReference type="Pfam" id="PF01458">
    <property type="entry name" value="SUFBD_core"/>
    <property type="match status" value="1"/>
</dbReference>
<dbReference type="PANTHER" id="PTHR43575">
    <property type="entry name" value="PROTEIN ABCI7, CHLOROPLASTIC"/>
    <property type="match status" value="1"/>
</dbReference>
<dbReference type="NCBIfam" id="TIGR01981">
    <property type="entry name" value="sufD"/>
    <property type="match status" value="1"/>
</dbReference>
<proteinExistence type="inferred from homology"/>